<accession>A0A1Y1JK04</accession>
<organism evidence="3 4">
    <name type="scientific">Plasmodium gonderi</name>
    <dbReference type="NCBI Taxonomy" id="77519"/>
    <lineage>
        <taxon>Eukaryota</taxon>
        <taxon>Sar</taxon>
        <taxon>Alveolata</taxon>
        <taxon>Apicomplexa</taxon>
        <taxon>Aconoidasida</taxon>
        <taxon>Haemosporida</taxon>
        <taxon>Plasmodiidae</taxon>
        <taxon>Plasmodium</taxon>
        <taxon>Plasmodium (Plasmodium)</taxon>
    </lineage>
</organism>
<dbReference type="GeneID" id="39749337"/>
<dbReference type="RefSeq" id="XP_028545189.1">
    <property type="nucleotide sequence ID" value="XM_028689388.1"/>
</dbReference>
<keyword evidence="4" id="KW-1185">Reference proteome</keyword>
<reference evidence="4" key="1">
    <citation type="submission" date="2017-04" db="EMBL/GenBank/DDBJ databases">
        <title>Plasmodium gonderi genome.</title>
        <authorList>
            <person name="Arisue N."/>
            <person name="Honma H."/>
            <person name="Kawai S."/>
            <person name="Tougan T."/>
            <person name="Tanabe K."/>
            <person name="Horii T."/>
        </authorList>
    </citation>
    <scope>NUCLEOTIDE SEQUENCE [LARGE SCALE GENOMIC DNA]</scope>
    <source>
        <strain evidence="4">ATCC 30045</strain>
    </source>
</reference>
<feature type="compositionally biased region" description="Basic and acidic residues" evidence="1">
    <location>
        <begin position="50"/>
        <end position="61"/>
    </location>
</feature>
<protein>
    <recommendedName>
        <fullName evidence="2">CS domain-containing protein</fullName>
    </recommendedName>
</protein>
<dbReference type="InterPro" id="IPR008978">
    <property type="entry name" value="HSP20-like_chaperone"/>
</dbReference>
<feature type="domain" description="CS" evidence="2">
    <location>
        <begin position="110"/>
        <end position="257"/>
    </location>
</feature>
<dbReference type="SUPFAM" id="SSF49764">
    <property type="entry name" value="HSP20-like chaperones"/>
    <property type="match status" value="1"/>
</dbReference>
<gene>
    <name evidence="3" type="ORF">PGO_125980</name>
</gene>
<evidence type="ECO:0000313" key="4">
    <source>
        <dbReference type="Proteomes" id="UP000195521"/>
    </source>
</evidence>
<dbReference type="OMA" id="DTQLWEI"/>
<evidence type="ECO:0000313" key="3">
    <source>
        <dbReference type="EMBL" id="GAW82600.1"/>
    </source>
</evidence>
<dbReference type="AlphaFoldDB" id="A0A1Y1JK04"/>
<proteinExistence type="predicted"/>
<dbReference type="PROSITE" id="PS51203">
    <property type="entry name" value="CS"/>
    <property type="match status" value="1"/>
</dbReference>
<evidence type="ECO:0000256" key="1">
    <source>
        <dbReference type="SAM" id="MobiDB-lite"/>
    </source>
</evidence>
<dbReference type="EMBL" id="BDQF01000013">
    <property type="protein sequence ID" value="GAW82600.1"/>
    <property type="molecule type" value="Genomic_DNA"/>
</dbReference>
<dbReference type="Gene3D" id="2.60.40.790">
    <property type="match status" value="1"/>
</dbReference>
<comment type="caution">
    <text evidence="3">The sequence shown here is derived from an EMBL/GenBank/DDBJ whole genome shotgun (WGS) entry which is preliminary data.</text>
</comment>
<feature type="region of interest" description="Disordered" evidence="1">
    <location>
        <begin position="1"/>
        <end position="74"/>
    </location>
</feature>
<dbReference type="OrthoDB" id="416217at2759"/>
<sequence>MSSIINYSKFDNIDVSSSDDESKNKKPQITTLGKNDKVLLGPRGLSILKNENEQTQDKDAGKSTNQEQNEPPICSKQFEDVEKNIIKRDNNNENLKNKSNLKNMIINGGVVPYKYLWNQSAQDINAYITLPLHSKAKSLVVQIDEDKLVVKKITKLETFEQNKHKQSGNGTHNNWELLIDKPFPFKINTNEDTQLWEIQNLKINWNNIFHLSNEVNNQNLHFDFGNQLIDKEETFLYISLKKKNEIENSYIWWSCLFKNDETINVSKLPTRNSINRTNNSSTSFKNIWEEAHLIFKKNIAKRELPRRIDS</sequence>
<evidence type="ECO:0000259" key="2">
    <source>
        <dbReference type="PROSITE" id="PS51203"/>
    </source>
</evidence>
<name>A0A1Y1JK04_PLAGO</name>
<dbReference type="InterPro" id="IPR007052">
    <property type="entry name" value="CS_dom"/>
</dbReference>
<dbReference type="Proteomes" id="UP000195521">
    <property type="component" value="Unassembled WGS sequence"/>
</dbReference>